<evidence type="ECO:0000313" key="2">
    <source>
        <dbReference type="Proteomes" id="UP000002878"/>
    </source>
</evidence>
<dbReference type="PATRIC" id="fig|1126211.3.peg.1543"/>
<accession>I2C4P7</accession>
<dbReference type="HOGENOM" id="CLU_3246686_0_0_9"/>
<proteinExistence type="predicted"/>
<gene>
    <name evidence="1" type="ORF">MUS_1621</name>
</gene>
<dbReference type="Proteomes" id="UP000002878">
    <property type="component" value="Chromosome"/>
</dbReference>
<name>I2C4P7_BACAY</name>
<evidence type="ECO:0000313" key="1">
    <source>
        <dbReference type="EMBL" id="AFJ61621.1"/>
    </source>
</evidence>
<dbReference type="AlphaFoldDB" id="I2C4P7"/>
<protein>
    <submittedName>
        <fullName evidence="1">Uncharacterized protein</fullName>
    </submittedName>
</protein>
<sequence length="42" mass="5081">MSFLSAYEQNGLLDERDRAKMWDWMHTIAPHLFKNVEDKKEV</sequence>
<organism evidence="1 2">
    <name type="scientific">Bacillus amyloliquefaciens (strain Y2)</name>
    <name type="common">Bacillus amyloliquefaciens subsp. plantarum (strain B9601-Y2)</name>
    <dbReference type="NCBI Taxonomy" id="1155777"/>
    <lineage>
        <taxon>Bacteria</taxon>
        <taxon>Bacillati</taxon>
        <taxon>Bacillota</taxon>
        <taxon>Bacilli</taxon>
        <taxon>Bacillales</taxon>
        <taxon>Bacillaceae</taxon>
        <taxon>Bacillus</taxon>
        <taxon>Bacillus amyloliquefaciens group</taxon>
    </lineage>
</organism>
<dbReference type="EMBL" id="CP003332">
    <property type="protein sequence ID" value="AFJ61621.1"/>
    <property type="molecule type" value="Genomic_DNA"/>
</dbReference>
<reference evidence="1 2" key="1">
    <citation type="journal article" date="2012" name="J. Biotechnol.">
        <title>Genome sequence of the plant growth promoting strain Bacillus amyloliquefaciens subsp. plantarum B9601-Y2 and expression of mersacidin and other secondary metabolites.</title>
        <authorList>
            <person name="He P."/>
            <person name="Hao K."/>
            <person name="Blom J."/>
            <person name="Ruckert C."/>
            <person name="Vater J."/>
            <person name="Mao Z."/>
            <person name="Wu Y."/>
            <person name="Hou M."/>
            <person name="He P."/>
            <person name="He Y."/>
            <person name="Borriss R."/>
        </authorList>
    </citation>
    <scope>NUCLEOTIDE SEQUENCE [LARGE SCALE GENOMIC DNA]</scope>
    <source>
        <strain evidence="1">Y2</strain>
    </source>
</reference>
<dbReference type="KEGG" id="bqy:MUS_1621"/>